<sequence>MVDARGGAMRGCRHSGVRVIIPPRKAEAPTRITCRYLKKEKLPVPLRLSEGEALASRILEMGPAGAKFLGPVILEVPHFASLRGREREIVILRSDDGKFWKEHQLEATEDAEVLNESFDAQELQQLDELHTSRITRILTNDFPMYFAVVTRVRQEVHCVGPEGGVILSSVVSNVQAIFPDGSLTKTIKVSLQAQPVPQELVTKLHGNRVAVSPIVTVEPRRRKFHKVINFSF</sequence>
<organism evidence="1 2">
    <name type="scientific">Meloidogyne enterolobii</name>
    <name type="common">Root-knot nematode worm</name>
    <name type="synonym">Meloidogyne mayaguensis</name>
    <dbReference type="NCBI Taxonomy" id="390850"/>
    <lineage>
        <taxon>Eukaryota</taxon>
        <taxon>Metazoa</taxon>
        <taxon>Ecdysozoa</taxon>
        <taxon>Nematoda</taxon>
        <taxon>Chromadorea</taxon>
        <taxon>Rhabditida</taxon>
        <taxon>Tylenchina</taxon>
        <taxon>Tylenchomorpha</taxon>
        <taxon>Tylenchoidea</taxon>
        <taxon>Meloidogynidae</taxon>
        <taxon>Meloidogyninae</taxon>
        <taxon>Meloidogyne</taxon>
    </lineage>
</organism>
<dbReference type="EMBL" id="CAVMJV010000020">
    <property type="protein sequence ID" value="CAK5066858.1"/>
    <property type="molecule type" value="Genomic_DNA"/>
</dbReference>
<dbReference type="Proteomes" id="UP001497535">
    <property type="component" value="Unassembled WGS sequence"/>
</dbReference>
<reference evidence="1" key="1">
    <citation type="submission" date="2023-11" db="EMBL/GenBank/DDBJ databases">
        <authorList>
            <person name="Poullet M."/>
        </authorList>
    </citation>
    <scope>NUCLEOTIDE SEQUENCE</scope>
    <source>
        <strain evidence="1">E1834</strain>
    </source>
</reference>
<evidence type="ECO:0000313" key="2">
    <source>
        <dbReference type="Proteomes" id="UP001497535"/>
    </source>
</evidence>
<evidence type="ECO:0000313" key="1">
    <source>
        <dbReference type="EMBL" id="CAK5066858.1"/>
    </source>
</evidence>
<protein>
    <submittedName>
        <fullName evidence="1">Uncharacterized protein</fullName>
    </submittedName>
</protein>
<gene>
    <name evidence="1" type="ORF">MENTE1834_LOCUS17679</name>
</gene>
<name>A0ACB0YWT7_MELEN</name>
<accession>A0ACB0YWT7</accession>
<proteinExistence type="predicted"/>
<comment type="caution">
    <text evidence="1">The sequence shown here is derived from an EMBL/GenBank/DDBJ whole genome shotgun (WGS) entry which is preliminary data.</text>
</comment>
<keyword evidence="2" id="KW-1185">Reference proteome</keyword>